<dbReference type="SMART" id="SM00345">
    <property type="entry name" value="HTH_GNTR"/>
    <property type="match status" value="1"/>
</dbReference>
<name>A0A4Y5SSC0_9RHOB</name>
<evidence type="ECO:0000313" key="5">
    <source>
        <dbReference type="EMBL" id="QDA35833.1"/>
    </source>
</evidence>
<keyword evidence="5" id="KW-0614">Plasmid</keyword>
<keyword evidence="1" id="KW-0805">Transcription regulation</keyword>
<accession>A0A4Y5SSC0</accession>
<dbReference type="SUPFAM" id="SSF46785">
    <property type="entry name" value="Winged helix' DNA-binding domain"/>
    <property type="match status" value="1"/>
</dbReference>
<reference evidence="6" key="1">
    <citation type="submission" date="2019-05" db="EMBL/GenBank/DDBJ databases">
        <title>Tamlana fucoidanivorans sp. nov., isolated from the surface of algae collected from Fujian province in China.</title>
        <authorList>
            <person name="Li J."/>
        </authorList>
    </citation>
    <scope>NUCLEOTIDE SEQUENCE [LARGE SCALE GENOMIC DNA]</scope>
    <source>
        <strain evidence="6">2251</strain>
        <plasmid evidence="6">unnamed6</plasmid>
    </source>
</reference>
<dbReference type="EMBL" id="CP040760">
    <property type="protein sequence ID" value="QDA35833.1"/>
    <property type="molecule type" value="Genomic_DNA"/>
</dbReference>
<dbReference type="Proteomes" id="UP000296374">
    <property type="component" value="Plasmid unnamed6"/>
</dbReference>
<dbReference type="PROSITE" id="PS50949">
    <property type="entry name" value="HTH_GNTR"/>
    <property type="match status" value="1"/>
</dbReference>
<dbReference type="InterPro" id="IPR011711">
    <property type="entry name" value="GntR_C"/>
</dbReference>
<dbReference type="AlphaFoldDB" id="A0A4Y5SSC0"/>
<keyword evidence="3" id="KW-0804">Transcription</keyword>
<evidence type="ECO:0000256" key="3">
    <source>
        <dbReference type="ARBA" id="ARBA00023163"/>
    </source>
</evidence>
<dbReference type="KEGG" id="plia:E4191_16875"/>
<dbReference type="PANTHER" id="PTHR43537:SF49">
    <property type="entry name" value="TRANSCRIPTIONAL REGULATORY PROTEIN"/>
    <property type="match status" value="1"/>
</dbReference>
<dbReference type="Pfam" id="PF00392">
    <property type="entry name" value="GntR"/>
    <property type="match status" value="1"/>
</dbReference>
<protein>
    <submittedName>
        <fullName evidence="5">FadR family transcriptional regulator</fullName>
    </submittedName>
</protein>
<evidence type="ECO:0000256" key="1">
    <source>
        <dbReference type="ARBA" id="ARBA00023015"/>
    </source>
</evidence>
<keyword evidence="2" id="KW-0238">DNA-binding</keyword>
<organism evidence="5 6">
    <name type="scientific">Paracoccus liaowanqingii</name>
    <dbReference type="NCBI Taxonomy" id="2560053"/>
    <lineage>
        <taxon>Bacteria</taxon>
        <taxon>Pseudomonadati</taxon>
        <taxon>Pseudomonadota</taxon>
        <taxon>Alphaproteobacteria</taxon>
        <taxon>Rhodobacterales</taxon>
        <taxon>Paracoccaceae</taxon>
        <taxon>Paracoccus</taxon>
    </lineage>
</organism>
<evidence type="ECO:0000259" key="4">
    <source>
        <dbReference type="PROSITE" id="PS50949"/>
    </source>
</evidence>
<dbReference type="Gene3D" id="1.20.120.530">
    <property type="entry name" value="GntR ligand-binding domain-like"/>
    <property type="match status" value="1"/>
</dbReference>
<evidence type="ECO:0000313" key="6">
    <source>
        <dbReference type="Proteomes" id="UP000296374"/>
    </source>
</evidence>
<proteinExistence type="predicted"/>
<dbReference type="GO" id="GO:0003700">
    <property type="term" value="F:DNA-binding transcription factor activity"/>
    <property type="evidence" value="ECO:0007669"/>
    <property type="project" value="InterPro"/>
</dbReference>
<dbReference type="Gene3D" id="1.10.10.10">
    <property type="entry name" value="Winged helix-like DNA-binding domain superfamily/Winged helix DNA-binding domain"/>
    <property type="match status" value="1"/>
</dbReference>
<dbReference type="InterPro" id="IPR008920">
    <property type="entry name" value="TF_FadR/GntR_C"/>
</dbReference>
<dbReference type="PANTHER" id="PTHR43537">
    <property type="entry name" value="TRANSCRIPTIONAL REGULATOR, GNTR FAMILY"/>
    <property type="match status" value="1"/>
</dbReference>
<dbReference type="InterPro" id="IPR000524">
    <property type="entry name" value="Tscrpt_reg_HTH_GntR"/>
</dbReference>
<gene>
    <name evidence="5" type="ORF">E4191_16875</name>
</gene>
<dbReference type="PRINTS" id="PR00035">
    <property type="entry name" value="HTHGNTR"/>
</dbReference>
<evidence type="ECO:0000256" key="2">
    <source>
        <dbReference type="ARBA" id="ARBA00023125"/>
    </source>
</evidence>
<dbReference type="Pfam" id="PF07729">
    <property type="entry name" value="FCD"/>
    <property type="match status" value="1"/>
</dbReference>
<dbReference type="SUPFAM" id="SSF48008">
    <property type="entry name" value="GntR ligand-binding domain-like"/>
    <property type="match status" value="1"/>
</dbReference>
<dbReference type="InterPro" id="IPR036388">
    <property type="entry name" value="WH-like_DNA-bd_sf"/>
</dbReference>
<geneLocation type="plasmid" evidence="5 6">
    <name>unnamed6</name>
</geneLocation>
<sequence>MSKSLKPVLQSGEVAFALDPSLVNRTMDGIRALIRAERLMPGQTLPSETKMAAQLGVSRPVLREAMRGLATLQILAIGNGRKARVASPDASALGLVLDHASYTGGVSIQQILDVRRTLEMRTVELAALRRSDREAGELSTIVDSMFAALERDHSQIQELDIQFHEVIARASGNPLYSLLIESFRVITRQTWAIGWRSRSTDENRLDNIHCHQRIARAILDRDAAAAQAQMDAHFQSAMAVLLRAGIV</sequence>
<dbReference type="SMART" id="SM00895">
    <property type="entry name" value="FCD"/>
    <property type="match status" value="1"/>
</dbReference>
<dbReference type="InterPro" id="IPR036390">
    <property type="entry name" value="WH_DNA-bd_sf"/>
</dbReference>
<dbReference type="GO" id="GO:0003677">
    <property type="term" value="F:DNA binding"/>
    <property type="evidence" value="ECO:0007669"/>
    <property type="project" value="UniProtKB-KW"/>
</dbReference>
<feature type="domain" description="HTH gntR-type" evidence="4">
    <location>
        <begin position="20"/>
        <end position="88"/>
    </location>
</feature>